<proteinExistence type="predicted"/>
<evidence type="ECO:0000313" key="3">
    <source>
        <dbReference type="Proteomes" id="UP000799777"/>
    </source>
</evidence>
<feature type="coiled-coil region" evidence="1">
    <location>
        <begin position="125"/>
        <end position="152"/>
    </location>
</feature>
<reference evidence="2" key="1">
    <citation type="journal article" date="2020" name="Stud. Mycol.">
        <title>101 Dothideomycetes genomes: a test case for predicting lifestyles and emergence of pathogens.</title>
        <authorList>
            <person name="Haridas S."/>
            <person name="Albert R."/>
            <person name="Binder M."/>
            <person name="Bloem J."/>
            <person name="Labutti K."/>
            <person name="Salamov A."/>
            <person name="Andreopoulos B."/>
            <person name="Baker S."/>
            <person name="Barry K."/>
            <person name="Bills G."/>
            <person name="Bluhm B."/>
            <person name="Cannon C."/>
            <person name="Castanera R."/>
            <person name="Culley D."/>
            <person name="Daum C."/>
            <person name="Ezra D."/>
            <person name="Gonzalez J."/>
            <person name="Henrissat B."/>
            <person name="Kuo A."/>
            <person name="Liang C."/>
            <person name="Lipzen A."/>
            <person name="Lutzoni F."/>
            <person name="Magnuson J."/>
            <person name="Mondo S."/>
            <person name="Nolan M."/>
            <person name="Ohm R."/>
            <person name="Pangilinan J."/>
            <person name="Park H.-J."/>
            <person name="Ramirez L."/>
            <person name="Alfaro M."/>
            <person name="Sun H."/>
            <person name="Tritt A."/>
            <person name="Yoshinaga Y."/>
            <person name="Zwiers L.-H."/>
            <person name="Turgeon B."/>
            <person name="Goodwin S."/>
            <person name="Spatafora J."/>
            <person name="Crous P."/>
            <person name="Grigoriev I."/>
        </authorList>
    </citation>
    <scope>NUCLEOTIDE SEQUENCE</scope>
    <source>
        <strain evidence="2">CBS 110217</strain>
    </source>
</reference>
<protein>
    <submittedName>
        <fullName evidence="2">Uncharacterized protein</fullName>
    </submittedName>
</protein>
<dbReference type="Proteomes" id="UP000799777">
    <property type="component" value="Unassembled WGS sequence"/>
</dbReference>
<evidence type="ECO:0000256" key="1">
    <source>
        <dbReference type="SAM" id="Coils"/>
    </source>
</evidence>
<dbReference type="AlphaFoldDB" id="A0A9P4HI91"/>
<gene>
    <name evidence="2" type="ORF">EK21DRAFT_85855</name>
</gene>
<evidence type="ECO:0000313" key="2">
    <source>
        <dbReference type="EMBL" id="KAF2034059.1"/>
    </source>
</evidence>
<sequence>MAKFETLKDPTAPASTLRTGLRKVQWSLCEKERVLDFRQRLGSHISALQLHLLIFNVNTQTQIVGKIEEVEDDVDALATKVETALYMQEHITKDVKDVPTQLKEIQQHPQYGLSPDEQHTMFRLREEALAERRALESRMELLIAQNQTLEAILLT</sequence>
<dbReference type="EMBL" id="ML978163">
    <property type="protein sequence ID" value="KAF2034059.1"/>
    <property type="molecule type" value="Genomic_DNA"/>
</dbReference>
<keyword evidence="1" id="KW-0175">Coiled coil</keyword>
<accession>A0A9P4HI91</accession>
<keyword evidence="3" id="KW-1185">Reference proteome</keyword>
<dbReference type="OrthoDB" id="3045089at2759"/>
<name>A0A9P4HI91_9PLEO</name>
<organism evidence="2 3">
    <name type="scientific">Setomelanomma holmii</name>
    <dbReference type="NCBI Taxonomy" id="210430"/>
    <lineage>
        <taxon>Eukaryota</taxon>
        <taxon>Fungi</taxon>
        <taxon>Dikarya</taxon>
        <taxon>Ascomycota</taxon>
        <taxon>Pezizomycotina</taxon>
        <taxon>Dothideomycetes</taxon>
        <taxon>Pleosporomycetidae</taxon>
        <taxon>Pleosporales</taxon>
        <taxon>Pleosporineae</taxon>
        <taxon>Phaeosphaeriaceae</taxon>
        <taxon>Setomelanomma</taxon>
    </lineage>
</organism>
<comment type="caution">
    <text evidence="2">The sequence shown here is derived from an EMBL/GenBank/DDBJ whole genome shotgun (WGS) entry which is preliminary data.</text>
</comment>